<proteinExistence type="predicted"/>
<dbReference type="InterPro" id="IPR018200">
    <property type="entry name" value="USP_CS"/>
</dbReference>
<evidence type="ECO:0000256" key="4">
    <source>
        <dbReference type="ARBA" id="ARBA00022786"/>
    </source>
</evidence>
<evidence type="ECO:0000256" key="1">
    <source>
        <dbReference type="ARBA" id="ARBA00000707"/>
    </source>
</evidence>
<evidence type="ECO:0000256" key="3">
    <source>
        <dbReference type="ARBA" id="ARBA00022670"/>
    </source>
</evidence>
<evidence type="ECO:0000313" key="9">
    <source>
        <dbReference type="Proteomes" id="UP000000600"/>
    </source>
</evidence>
<dbReference type="InParanoid" id="A0EHS8"/>
<dbReference type="Pfam" id="PF00443">
    <property type="entry name" value="UCH"/>
    <property type="match status" value="1"/>
</dbReference>
<dbReference type="SUPFAM" id="SSF54001">
    <property type="entry name" value="Cysteine proteinases"/>
    <property type="match status" value="1"/>
</dbReference>
<keyword evidence="3" id="KW-0645">Protease</keyword>
<dbReference type="OMA" id="HEMKPEW"/>
<dbReference type="KEGG" id="ptm:GSPATT00027195001"/>
<evidence type="ECO:0000256" key="5">
    <source>
        <dbReference type="ARBA" id="ARBA00022801"/>
    </source>
</evidence>
<dbReference type="EMBL" id="CT868679">
    <property type="protein sequence ID" value="CAK94869.1"/>
    <property type="molecule type" value="Genomic_DNA"/>
</dbReference>
<keyword evidence="5" id="KW-0378">Hydrolase</keyword>
<evidence type="ECO:0000256" key="6">
    <source>
        <dbReference type="ARBA" id="ARBA00022807"/>
    </source>
</evidence>
<dbReference type="eggNOG" id="KOG1865">
    <property type="taxonomic scope" value="Eukaryota"/>
</dbReference>
<comment type="catalytic activity">
    <reaction evidence="1">
        <text>Thiol-dependent hydrolysis of ester, thioester, amide, peptide and isopeptide bonds formed by the C-terminal Gly of ubiquitin (a 76-residue protein attached to proteins as an intracellular targeting signal).</text>
        <dbReference type="EC" id="3.4.19.12"/>
    </reaction>
</comment>
<reference evidence="8 9" key="1">
    <citation type="journal article" date="2006" name="Nature">
        <title>Global trends of whole-genome duplications revealed by the ciliate Paramecium tetraurelia.</title>
        <authorList>
            <consortium name="Genoscope"/>
            <person name="Aury J.-M."/>
            <person name="Jaillon O."/>
            <person name="Duret L."/>
            <person name="Noel B."/>
            <person name="Jubin C."/>
            <person name="Porcel B.M."/>
            <person name="Segurens B."/>
            <person name="Daubin V."/>
            <person name="Anthouard V."/>
            <person name="Aiach N."/>
            <person name="Arnaiz O."/>
            <person name="Billaut A."/>
            <person name="Beisson J."/>
            <person name="Blanc I."/>
            <person name="Bouhouche K."/>
            <person name="Camara F."/>
            <person name="Duharcourt S."/>
            <person name="Guigo R."/>
            <person name="Gogendeau D."/>
            <person name="Katinka M."/>
            <person name="Keller A.-M."/>
            <person name="Kissmehl R."/>
            <person name="Klotz C."/>
            <person name="Koll F."/>
            <person name="Le Moue A."/>
            <person name="Lepere C."/>
            <person name="Malinsky S."/>
            <person name="Nowacki M."/>
            <person name="Nowak J.K."/>
            <person name="Plattner H."/>
            <person name="Poulain J."/>
            <person name="Ruiz F."/>
            <person name="Serrano V."/>
            <person name="Zagulski M."/>
            <person name="Dessen P."/>
            <person name="Betermier M."/>
            <person name="Weissenbach J."/>
            <person name="Scarpelli C."/>
            <person name="Schachter V."/>
            <person name="Sperling L."/>
            <person name="Meyer E."/>
            <person name="Cohen J."/>
            <person name="Wincker P."/>
        </authorList>
    </citation>
    <scope>NUCLEOTIDE SEQUENCE [LARGE SCALE GENOMIC DNA]</scope>
    <source>
        <strain evidence="8 9">Stock d4-2</strain>
    </source>
</reference>
<organism evidence="8 9">
    <name type="scientific">Paramecium tetraurelia</name>
    <dbReference type="NCBI Taxonomy" id="5888"/>
    <lineage>
        <taxon>Eukaryota</taxon>
        <taxon>Sar</taxon>
        <taxon>Alveolata</taxon>
        <taxon>Ciliophora</taxon>
        <taxon>Intramacronucleata</taxon>
        <taxon>Oligohymenophorea</taxon>
        <taxon>Peniculida</taxon>
        <taxon>Parameciidae</taxon>
        <taxon>Paramecium</taxon>
    </lineage>
</organism>
<dbReference type="GO" id="GO:0004843">
    <property type="term" value="F:cysteine-type deubiquitinase activity"/>
    <property type="evidence" value="ECO:0007669"/>
    <property type="project" value="UniProtKB-EC"/>
</dbReference>
<dbReference type="PROSITE" id="PS50235">
    <property type="entry name" value="USP_3"/>
    <property type="match status" value="1"/>
</dbReference>
<dbReference type="HOGENOM" id="CLU_840613_0_0_1"/>
<dbReference type="InterPro" id="IPR038765">
    <property type="entry name" value="Papain-like_cys_pep_sf"/>
</dbReference>
<protein>
    <recommendedName>
        <fullName evidence="2">ubiquitinyl hydrolase 1</fullName>
        <ecNumber evidence="2">3.4.19.12</ecNumber>
    </recommendedName>
</protein>
<accession>A0EHS8</accession>
<dbReference type="InterPro" id="IPR028889">
    <property type="entry name" value="USP"/>
</dbReference>
<dbReference type="EC" id="3.4.19.12" evidence="2"/>
<evidence type="ECO:0000259" key="7">
    <source>
        <dbReference type="PROSITE" id="PS50235"/>
    </source>
</evidence>
<evidence type="ECO:0000313" key="8">
    <source>
        <dbReference type="EMBL" id="CAK94869.1"/>
    </source>
</evidence>
<feature type="domain" description="USP" evidence="7">
    <location>
        <begin position="2"/>
        <end position="329"/>
    </location>
</feature>
<dbReference type="Gene3D" id="3.90.70.10">
    <property type="entry name" value="Cysteine proteinases"/>
    <property type="match status" value="1"/>
</dbReference>
<keyword evidence="6" id="KW-0788">Thiol protease</keyword>
<dbReference type="STRING" id="5888.A0EHS8"/>
<dbReference type="RefSeq" id="XP_001462242.1">
    <property type="nucleotide sequence ID" value="XM_001462205.1"/>
</dbReference>
<dbReference type="PANTHER" id="PTHR24006">
    <property type="entry name" value="UBIQUITIN CARBOXYL-TERMINAL HYDROLASE"/>
    <property type="match status" value="1"/>
</dbReference>
<dbReference type="CDD" id="cd02257">
    <property type="entry name" value="Peptidase_C19"/>
    <property type="match status" value="1"/>
</dbReference>
<dbReference type="GO" id="GO:0016579">
    <property type="term" value="P:protein deubiquitination"/>
    <property type="evidence" value="ECO:0007669"/>
    <property type="project" value="InterPro"/>
</dbReference>
<dbReference type="InterPro" id="IPR050164">
    <property type="entry name" value="Peptidase_C19"/>
</dbReference>
<dbReference type="OrthoDB" id="289038at2759"/>
<sequence>MQGLTNIGNTCYMNSVLQMLYKLEQLMLDIDEIYTNSKENSFLITYYFMETFYLMNNHEMKPEWLNQFRQVIWQITPLLISSQYPQFKLNEQQDAQEFLLALLDMLHEELRNPLSGKIPIFEFQQDGEVVLTSLISYIEFEKSPITKHFGNIIRTQIICQSCNYSNNKLEIAFSLLINVESSKNTVLEMLQQSFNKEAVKMKCPKCELERRFDKQTTVLKYSEQLLICLNRYRIPGGLIDRWWNGNEIQKSTKSITLTNKLIMGKCEKILIGIVDHSGSKDKGHYRYFHLSGNDWVCFNDAKINLLCEQSIQKLIHQNETSYILLYSKLSS</sequence>
<keyword evidence="9" id="KW-1185">Reference proteome</keyword>
<dbReference type="AlphaFoldDB" id="A0EHS8"/>
<evidence type="ECO:0000256" key="2">
    <source>
        <dbReference type="ARBA" id="ARBA00012759"/>
    </source>
</evidence>
<dbReference type="GeneID" id="5048027"/>
<dbReference type="PANTHER" id="PTHR24006:SF687">
    <property type="entry name" value="UBIQUITIN CARBOXYL-TERMINAL HYDROLASE 10"/>
    <property type="match status" value="1"/>
</dbReference>
<dbReference type="InterPro" id="IPR001394">
    <property type="entry name" value="Peptidase_C19_UCH"/>
</dbReference>
<dbReference type="GO" id="GO:0006508">
    <property type="term" value="P:proteolysis"/>
    <property type="evidence" value="ECO:0007669"/>
    <property type="project" value="UniProtKB-KW"/>
</dbReference>
<name>A0EHS8_PARTE</name>
<dbReference type="PROSITE" id="PS00972">
    <property type="entry name" value="USP_1"/>
    <property type="match status" value="1"/>
</dbReference>
<keyword evidence="4" id="KW-0833">Ubl conjugation pathway</keyword>
<dbReference type="Proteomes" id="UP000000600">
    <property type="component" value="Unassembled WGS sequence"/>
</dbReference>
<gene>
    <name evidence="8" type="ORF">GSPATT00027195001</name>
</gene>